<dbReference type="PANTHER" id="PTHR32243:SF18">
    <property type="entry name" value="INNER MEMBRANE ABC TRANSPORTER PERMEASE PROTEIN YCJP"/>
    <property type="match status" value="1"/>
</dbReference>
<comment type="caution">
    <text evidence="9">The sequence shown here is derived from an EMBL/GenBank/DDBJ whole genome shotgun (WGS) entry which is preliminary data.</text>
</comment>
<keyword evidence="9" id="KW-0762">Sugar transport</keyword>
<feature type="transmembrane region" description="Helical" evidence="7">
    <location>
        <begin position="9"/>
        <end position="31"/>
    </location>
</feature>
<evidence type="ECO:0000313" key="10">
    <source>
        <dbReference type="Proteomes" id="UP000237839"/>
    </source>
</evidence>
<feature type="transmembrane region" description="Helical" evidence="7">
    <location>
        <begin position="217"/>
        <end position="239"/>
    </location>
</feature>
<accession>A0A2S9H3W0</accession>
<dbReference type="EMBL" id="PUGF01000002">
    <property type="protein sequence ID" value="PRC94657.1"/>
    <property type="molecule type" value="Genomic_DNA"/>
</dbReference>
<dbReference type="PROSITE" id="PS50928">
    <property type="entry name" value="ABC_TM1"/>
    <property type="match status" value="1"/>
</dbReference>
<dbReference type="Gene3D" id="1.10.3720.10">
    <property type="entry name" value="MetI-like"/>
    <property type="match status" value="1"/>
</dbReference>
<dbReference type="InterPro" id="IPR050901">
    <property type="entry name" value="BP-dep_ABC_trans_perm"/>
</dbReference>
<evidence type="ECO:0000259" key="8">
    <source>
        <dbReference type="PROSITE" id="PS50928"/>
    </source>
</evidence>
<evidence type="ECO:0000256" key="6">
    <source>
        <dbReference type="ARBA" id="ARBA00023136"/>
    </source>
</evidence>
<dbReference type="CDD" id="cd06261">
    <property type="entry name" value="TM_PBP2"/>
    <property type="match status" value="1"/>
</dbReference>
<dbReference type="OrthoDB" id="8111552at2"/>
<keyword evidence="5 7" id="KW-1133">Transmembrane helix</keyword>
<feature type="domain" description="ABC transmembrane type-1" evidence="8">
    <location>
        <begin position="70"/>
        <end position="267"/>
    </location>
</feature>
<feature type="transmembrane region" description="Helical" evidence="7">
    <location>
        <begin position="148"/>
        <end position="167"/>
    </location>
</feature>
<evidence type="ECO:0000256" key="2">
    <source>
        <dbReference type="ARBA" id="ARBA00022448"/>
    </source>
</evidence>
<protein>
    <submittedName>
        <fullName evidence="9">ABC-type sugar transport system permease component</fullName>
    </submittedName>
</protein>
<dbReference type="SUPFAM" id="SSF161098">
    <property type="entry name" value="MetI-like"/>
    <property type="match status" value="1"/>
</dbReference>
<keyword evidence="10" id="KW-1185">Reference proteome</keyword>
<gene>
    <name evidence="9" type="ORF">S2091_0660</name>
</gene>
<keyword evidence="3" id="KW-1003">Cell membrane</keyword>
<organism evidence="9 10">
    <name type="scientific">Solimicrobium silvestre</name>
    <dbReference type="NCBI Taxonomy" id="2099400"/>
    <lineage>
        <taxon>Bacteria</taxon>
        <taxon>Pseudomonadati</taxon>
        <taxon>Pseudomonadota</taxon>
        <taxon>Betaproteobacteria</taxon>
        <taxon>Burkholderiales</taxon>
        <taxon>Oxalobacteraceae</taxon>
        <taxon>Solimicrobium</taxon>
    </lineage>
</organism>
<feature type="transmembrane region" description="Helical" evidence="7">
    <location>
        <begin position="188"/>
        <end position="211"/>
    </location>
</feature>
<dbReference type="GO" id="GO:0005886">
    <property type="term" value="C:plasma membrane"/>
    <property type="evidence" value="ECO:0007669"/>
    <property type="project" value="UniProtKB-SubCell"/>
</dbReference>
<dbReference type="InterPro" id="IPR000515">
    <property type="entry name" value="MetI-like"/>
</dbReference>
<dbReference type="Pfam" id="PF00528">
    <property type="entry name" value="BPD_transp_1"/>
    <property type="match status" value="1"/>
</dbReference>
<feature type="transmembrane region" description="Helical" evidence="7">
    <location>
        <begin position="73"/>
        <end position="96"/>
    </location>
</feature>
<name>A0A2S9H3W0_9BURK</name>
<dbReference type="PANTHER" id="PTHR32243">
    <property type="entry name" value="MALTOSE TRANSPORT SYSTEM PERMEASE-RELATED"/>
    <property type="match status" value="1"/>
</dbReference>
<sequence>MNKRKTNALLLNSLTWAVVVLSLLPIFWMVLSSLRNYSDIADGDQLDAGLPLQWQNYIDMWVNVDFFNFFKNSLIVCSITTLLATLSATCAAYALARFRFRGSNTVSVGITVTQVIPGMLFFLPLYMLYRQVGESWGIPMLDTYHGLIFLYVALFTPASIWIMRGFFISIPRELEDAAIIDGCSRFGAFVRIVLPISAPGIIATATFIFLLAWDELFFAWTLTSSSSVQTIPVGIRLFIGQYQHRYDLMMAAATVSTVPVLIAFFACQRFFIKGLAAGAVKG</sequence>
<evidence type="ECO:0000256" key="4">
    <source>
        <dbReference type="ARBA" id="ARBA00022692"/>
    </source>
</evidence>
<feature type="transmembrane region" description="Helical" evidence="7">
    <location>
        <begin position="108"/>
        <end position="128"/>
    </location>
</feature>
<feature type="transmembrane region" description="Helical" evidence="7">
    <location>
        <begin position="251"/>
        <end position="272"/>
    </location>
</feature>
<evidence type="ECO:0000256" key="1">
    <source>
        <dbReference type="ARBA" id="ARBA00004651"/>
    </source>
</evidence>
<comment type="subcellular location">
    <subcellularLocation>
        <location evidence="1 7">Cell membrane</location>
        <topology evidence="1 7">Multi-pass membrane protein</topology>
    </subcellularLocation>
</comment>
<dbReference type="InterPro" id="IPR035906">
    <property type="entry name" value="MetI-like_sf"/>
</dbReference>
<proteinExistence type="inferred from homology"/>
<reference evidence="9 10" key="1">
    <citation type="submission" date="2018-02" db="EMBL/GenBank/DDBJ databases">
        <title>Solimicrobium silvestre gen. nov., sp. nov., isolated from alpine forest soil.</title>
        <authorList>
            <person name="Margesin R."/>
            <person name="Albuquerque L."/>
            <person name="Zhang D.-C."/>
            <person name="Froufe H.J.C."/>
            <person name="Severino R."/>
            <person name="Roxo I."/>
            <person name="Egas C."/>
            <person name="Da Costa M.S."/>
        </authorList>
    </citation>
    <scope>NUCLEOTIDE SEQUENCE [LARGE SCALE GENOMIC DNA]</scope>
    <source>
        <strain evidence="9 10">S20-91</strain>
    </source>
</reference>
<evidence type="ECO:0000256" key="5">
    <source>
        <dbReference type="ARBA" id="ARBA00022989"/>
    </source>
</evidence>
<keyword evidence="4 7" id="KW-0812">Transmembrane</keyword>
<keyword evidence="2 7" id="KW-0813">Transport</keyword>
<dbReference type="GO" id="GO:0055085">
    <property type="term" value="P:transmembrane transport"/>
    <property type="evidence" value="ECO:0007669"/>
    <property type="project" value="InterPro"/>
</dbReference>
<dbReference type="Proteomes" id="UP000237839">
    <property type="component" value="Unassembled WGS sequence"/>
</dbReference>
<keyword evidence="6 7" id="KW-0472">Membrane</keyword>
<evidence type="ECO:0000313" key="9">
    <source>
        <dbReference type="EMBL" id="PRC94657.1"/>
    </source>
</evidence>
<dbReference type="AlphaFoldDB" id="A0A2S9H3W0"/>
<comment type="similarity">
    <text evidence="7">Belongs to the binding-protein-dependent transport system permease family.</text>
</comment>
<evidence type="ECO:0000256" key="7">
    <source>
        <dbReference type="RuleBase" id="RU363032"/>
    </source>
</evidence>
<dbReference type="RefSeq" id="WP_105530369.1">
    <property type="nucleotide sequence ID" value="NZ_PUGF01000002.1"/>
</dbReference>
<evidence type="ECO:0000256" key="3">
    <source>
        <dbReference type="ARBA" id="ARBA00022475"/>
    </source>
</evidence>